<keyword evidence="5 8" id="KW-0472">Membrane</keyword>
<feature type="domain" description="ABC3 transporter permease C-terminal" evidence="9">
    <location>
        <begin position="796"/>
        <end position="911"/>
    </location>
</feature>
<evidence type="ECO:0000256" key="1">
    <source>
        <dbReference type="ARBA" id="ARBA00004651"/>
    </source>
</evidence>
<evidence type="ECO:0000256" key="6">
    <source>
        <dbReference type="ARBA" id="ARBA00038076"/>
    </source>
</evidence>
<dbReference type="PANTHER" id="PTHR30572:SF4">
    <property type="entry name" value="ABC TRANSPORTER PERMEASE YTRF"/>
    <property type="match status" value="1"/>
</dbReference>
<feature type="domain" description="ABC3 transporter permease C-terminal" evidence="9">
    <location>
        <begin position="310"/>
        <end position="429"/>
    </location>
</feature>
<evidence type="ECO:0000256" key="5">
    <source>
        <dbReference type="ARBA" id="ARBA00023136"/>
    </source>
</evidence>
<dbReference type="EMBL" id="LT607409">
    <property type="protein sequence ID" value="SCF29864.1"/>
    <property type="molecule type" value="Genomic_DNA"/>
</dbReference>
<dbReference type="Pfam" id="PF02687">
    <property type="entry name" value="FtsX"/>
    <property type="match status" value="2"/>
</dbReference>
<sequence>MTIRRPRQPSGAADPVPASPVRPPVLVGRRRIAELTGSWRTALRIARRESRRARGRTALVLAMIALPVAALAFLAANYDMAELTPQERVDRRLGVADAELQWVANGPIEQDEWGEGWSTTNGTAPGRATAAQMTALLGPGSRVTEVRPHAPLTLRGPNRDEDVAGRVLDLGDPLARGLVRFVAGRAPQQPGEVAVSQAALRRLDLRLGDAVTVADESRAYTVVGLVEFPDDLGPVVALHPGAVPRTGPEPDSVWLADVPGTVDAALVSRLNERGVVVTARHSTGAGGGTNRTWFGLTGATDANDLSTGVLIAGLGLLEVVLLVGPAFAVGVRRRRRDLALVAVAGGDAAQLRRVVLADGVVLGVLGAAAGLVVGVGAAFAGRPLMEEYVFGVRFGGYRCWPAALVLLGAVAVLAGVLAASAPAWAAARQDVSAGLAGRRTPPVSPARWLVVGLALVVGGAGLAAYGSSRTSPAVILTGLILGELGLVACTPTLIGALARLGRLLPLAPRIAVRDASRNRASAVPAICAVMAAVASSVALGGYLTSDGVRDARAYQPMLPTGHMLVYQNGSGQQPTLAQVADAARAQLGVGAVATVHAPDCDAAGTGYCDIAPVLPASRACPWQIGDDLPASHRQQARSDPRCAADPSEGYLQPEVDDGSALPLLTGADATTTAAASAVLRAGGVVVTDPRYLHDGLVTVRVSRMDTGPDPLNQVRDLPGYALPRAVGYPRLLLSTGAARHLGLSWSSSGWVVGTTTPPDEEQQARFSAALRSFGTFSLNVEQGSAPRDVSPLLLLIAAAAGLITVGAAGIATALAAAEGRAELTTLAAVGAAPALRRLLAICQAGVIAGLGSVLGIVAGLGTAAIVLFSVNRQYANAWPVPDPYPILVPWPTLGVLVLVPVVAMLGAGLFTRARLPIERRLD</sequence>
<name>A0A1C4ZAE8_9ACTN</name>
<feature type="transmembrane region" description="Helical" evidence="8">
    <location>
        <begin position="838"/>
        <end position="868"/>
    </location>
</feature>
<dbReference type="RefSeq" id="WP_231924394.1">
    <property type="nucleotide sequence ID" value="NZ_LT607409.1"/>
</dbReference>
<feature type="region of interest" description="Disordered" evidence="7">
    <location>
        <begin position="1"/>
        <end position="22"/>
    </location>
</feature>
<evidence type="ECO:0000256" key="4">
    <source>
        <dbReference type="ARBA" id="ARBA00022989"/>
    </source>
</evidence>
<feature type="transmembrane region" description="Helical" evidence="8">
    <location>
        <begin position="400"/>
        <end position="427"/>
    </location>
</feature>
<keyword evidence="3 8" id="KW-0812">Transmembrane</keyword>
<feature type="transmembrane region" description="Helical" evidence="8">
    <location>
        <begin position="448"/>
        <end position="467"/>
    </location>
</feature>
<feature type="transmembrane region" description="Helical" evidence="8">
    <location>
        <begin position="57"/>
        <end position="78"/>
    </location>
</feature>
<keyword evidence="11" id="KW-1185">Reference proteome</keyword>
<feature type="transmembrane region" description="Helical" evidence="8">
    <location>
        <begin position="309"/>
        <end position="331"/>
    </location>
</feature>
<feature type="transmembrane region" description="Helical" evidence="8">
    <location>
        <begin position="888"/>
        <end position="910"/>
    </location>
</feature>
<dbReference type="GO" id="GO:0022857">
    <property type="term" value="F:transmembrane transporter activity"/>
    <property type="evidence" value="ECO:0007669"/>
    <property type="project" value="TreeGrafter"/>
</dbReference>
<organism evidence="10 11">
    <name type="scientific">Micromonospora chokoriensis</name>
    <dbReference type="NCBI Taxonomy" id="356851"/>
    <lineage>
        <taxon>Bacteria</taxon>
        <taxon>Bacillati</taxon>
        <taxon>Actinomycetota</taxon>
        <taxon>Actinomycetes</taxon>
        <taxon>Micromonosporales</taxon>
        <taxon>Micromonosporaceae</taxon>
        <taxon>Micromonospora</taxon>
    </lineage>
</organism>
<dbReference type="PANTHER" id="PTHR30572">
    <property type="entry name" value="MEMBRANE COMPONENT OF TRANSPORTER-RELATED"/>
    <property type="match status" value="1"/>
</dbReference>
<dbReference type="GO" id="GO:0005886">
    <property type="term" value="C:plasma membrane"/>
    <property type="evidence" value="ECO:0007669"/>
    <property type="project" value="UniProtKB-SubCell"/>
</dbReference>
<protein>
    <submittedName>
        <fullName evidence="10">Putative ABC transport system permease protein</fullName>
    </submittedName>
</protein>
<evidence type="ECO:0000256" key="3">
    <source>
        <dbReference type="ARBA" id="ARBA00022692"/>
    </source>
</evidence>
<evidence type="ECO:0000313" key="11">
    <source>
        <dbReference type="Proteomes" id="UP000198224"/>
    </source>
</evidence>
<evidence type="ECO:0000256" key="8">
    <source>
        <dbReference type="SAM" id="Phobius"/>
    </source>
</evidence>
<dbReference type="Proteomes" id="UP000198224">
    <property type="component" value="Chromosome I"/>
</dbReference>
<evidence type="ECO:0000256" key="7">
    <source>
        <dbReference type="SAM" id="MobiDB-lite"/>
    </source>
</evidence>
<keyword evidence="4 8" id="KW-1133">Transmembrane helix</keyword>
<evidence type="ECO:0000256" key="2">
    <source>
        <dbReference type="ARBA" id="ARBA00022475"/>
    </source>
</evidence>
<dbReference type="AlphaFoldDB" id="A0A1C4ZAE8"/>
<evidence type="ECO:0000259" key="9">
    <source>
        <dbReference type="Pfam" id="PF02687"/>
    </source>
</evidence>
<feature type="transmembrane region" description="Helical" evidence="8">
    <location>
        <begin position="473"/>
        <end position="500"/>
    </location>
</feature>
<comment type="subcellular location">
    <subcellularLocation>
        <location evidence="1">Cell membrane</location>
        <topology evidence="1">Multi-pass membrane protein</topology>
    </subcellularLocation>
</comment>
<proteinExistence type="inferred from homology"/>
<gene>
    <name evidence="10" type="ORF">GA0070612_6063</name>
</gene>
<keyword evidence="2" id="KW-1003">Cell membrane</keyword>
<dbReference type="InterPro" id="IPR050250">
    <property type="entry name" value="Macrolide_Exporter_MacB"/>
</dbReference>
<reference evidence="11" key="1">
    <citation type="submission" date="2016-06" db="EMBL/GenBank/DDBJ databases">
        <authorList>
            <person name="Varghese N."/>
            <person name="Submissions Spin"/>
        </authorList>
    </citation>
    <scope>NUCLEOTIDE SEQUENCE [LARGE SCALE GENOMIC DNA]</scope>
    <source>
        <strain evidence="11">DSM 45160</strain>
    </source>
</reference>
<feature type="transmembrane region" description="Helical" evidence="8">
    <location>
        <begin position="792"/>
        <end position="817"/>
    </location>
</feature>
<comment type="similarity">
    <text evidence="6">Belongs to the ABC-4 integral membrane protein family.</text>
</comment>
<evidence type="ECO:0000313" key="10">
    <source>
        <dbReference type="EMBL" id="SCF29864.1"/>
    </source>
</evidence>
<feature type="transmembrane region" description="Helical" evidence="8">
    <location>
        <begin position="521"/>
        <end position="543"/>
    </location>
</feature>
<accession>A0A1C4ZAE8</accession>
<feature type="transmembrane region" description="Helical" evidence="8">
    <location>
        <begin position="360"/>
        <end position="380"/>
    </location>
</feature>
<dbReference type="InterPro" id="IPR003838">
    <property type="entry name" value="ABC3_permease_C"/>
</dbReference>